<sequence length="591" mass="65546">MKVKTLFRLATYDPILYIISGLLNGILFYLIPLLPGLVIQRLLDTLTHGTVTVTSLWSFMILLVVIALVRAATLFIGVSAESTLNIVSASLLCRNLFAHILQRPGAQALPSSSGEAISRFRNDTDAVGTFMSWIFDPLGQLIAFSIALAILISYSPFITLAVFLPLLLVLAVVNSFKQRIRQYHASNQEAIGDITGLLGDVFGAFQLFKVARAERNVVAYFQSLNEIRRRAALRDKLLSQFIDTLSNNAADLGTGLVLLVAAQSMRSRGFTLGDFALFVSYLGWLSLIISFSGNFFAKFSQMSVSLERLWELLQGAPKLELTAHNEIYIRGEKIPPLTFSPKQSTDRLELLKVEGLSYHYPGSEHGIQHIDFQLPRGSFTVITGRIGSGKTTLLRVLLGLLPRDEGELYWNSQIVDDPATFFVPPRCGYTSQVPRLFSLSLRENILLGLPEQEVDLVGAIQAAVLEPDVCELEQQLETRVGPRGIKLSGGQIQRTAAARMFVRDPELLVMDDLSSALDIETERQLWSRFTQGMTRLAVSHRRATLGEADQIIVLKDGRIEAVGRLAELLATSREMQQLWNAEVIDQEEIPA</sequence>
<keyword evidence="2 7" id="KW-0812">Transmembrane</keyword>
<comment type="caution">
    <text evidence="10">The sequence shown here is derived from an EMBL/GenBank/DDBJ whole genome shotgun (WGS) entry which is preliminary data.</text>
</comment>
<dbReference type="OrthoDB" id="9769115at2"/>
<dbReference type="PROSITE" id="PS50893">
    <property type="entry name" value="ABC_TRANSPORTER_2"/>
    <property type="match status" value="1"/>
</dbReference>
<name>A0A402A4I7_9CHLR</name>
<evidence type="ECO:0000256" key="4">
    <source>
        <dbReference type="ARBA" id="ARBA00022840"/>
    </source>
</evidence>
<dbReference type="SUPFAM" id="SSF52540">
    <property type="entry name" value="P-loop containing nucleoside triphosphate hydrolases"/>
    <property type="match status" value="1"/>
</dbReference>
<dbReference type="Pfam" id="PF00005">
    <property type="entry name" value="ABC_tran"/>
    <property type="match status" value="1"/>
</dbReference>
<dbReference type="InterPro" id="IPR011527">
    <property type="entry name" value="ABC1_TM_dom"/>
</dbReference>
<feature type="transmembrane region" description="Helical" evidence="7">
    <location>
        <begin position="141"/>
        <end position="173"/>
    </location>
</feature>
<dbReference type="InterPro" id="IPR003439">
    <property type="entry name" value="ABC_transporter-like_ATP-bd"/>
</dbReference>
<organism evidence="10 11">
    <name type="scientific">Tengunoibacter tsumagoiensis</name>
    <dbReference type="NCBI Taxonomy" id="2014871"/>
    <lineage>
        <taxon>Bacteria</taxon>
        <taxon>Bacillati</taxon>
        <taxon>Chloroflexota</taxon>
        <taxon>Ktedonobacteria</taxon>
        <taxon>Ktedonobacterales</taxon>
        <taxon>Dictyobacteraceae</taxon>
        <taxon>Tengunoibacter</taxon>
    </lineage>
</organism>
<evidence type="ECO:0000256" key="5">
    <source>
        <dbReference type="ARBA" id="ARBA00022989"/>
    </source>
</evidence>
<evidence type="ECO:0000256" key="1">
    <source>
        <dbReference type="ARBA" id="ARBA00004651"/>
    </source>
</evidence>
<evidence type="ECO:0000256" key="7">
    <source>
        <dbReference type="SAM" id="Phobius"/>
    </source>
</evidence>
<keyword evidence="3" id="KW-0547">Nucleotide-binding</keyword>
<feature type="domain" description="ABC transporter" evidence="8">
    <location>
        <begin position="351"/>
        <end position="581"/>
    </location>
</feature>
<dbReference type="SUPFAM" id="SSF90123">
    <property type="entry name" value="ABC transporter transmembrane region"/>
    <property type="match status" value="1"/>
</dbReference>
<accession>A0A402A4I7</accession>
<evidence type="ECO:0000256" key="6">
    <source>
        <dbReference type="ARBA" id="ARBA00023136"/>
    </source>
</evidence>
<evidence type="ECO:0000256" key="2">
    <source>
        <dbReference type="ARBA" id="ARBA00022692"/>
    </source>
</evidence>
<dbReference type="PANTHER" id="PTHR24221:SF423">
    <property type="entry name" value="ABC TRANSPORTER"/>
    <property type="match status" value="1"/>
</dbReference>
<dbReference type="InterPro" id="IPR003593">
    <property type="entry name" value="AAA+_ATPase"/>
</dbReference>
<dbReference type="Gene3D" id="1.20.1560.10">
    <property type="entry name" value="ABC transporter type 1, transmembrane domain"/>
    <property type="match status" value="1"/>
</dbReference>
<feature type="transmembrane region" description="Helical" evidence="7">
    <location>
        <begin position="15"/>
        <end position="39"/>
    </location>
</feature>
<dbReference type="RefSeq" id="WP_126581537.1">
    <property type="nucleotide sequence ID" value="NZ_BIFR01000001.1"/>
</dbReference>
<comment type="subcellular location">
    <subcellularLocation>
        <location evidence="1">Cell membrane</location>
        <topology evidence="1">Multi-pass membrane protein</topology>
    </subcellularLocation>
</comment>
<dbReference type="EMBL" id="BIFR01000001">
    <property type="protein sequence ID" value="GCE14058.1"/>
    <property type="molecule type" value="Genomic_DNA"/>
</dbReference>
<dbReference type="GO" id="GO:0005524">
    <property type="term" value="F:ATP binding"/>
    <property type="evidence" value="ECO:0007669"/>
    <property type="project" value="UniProtKB-KW"/>
</dbReference>
<proteinExistence type="predicted"/>
<gene>
    <name evidence="10" type="ORF">KTT_39170</name>
</gene>
<feature type="transmembrane region" description="Helical" evidence="7">
    <location>
        <begin position="51"/>
        <end position="76"/>
    </location>
</feature>
<keyword evidence="4" id="KW-0067">ATP-binding</keyword>
<evidence type="ECO:0000259" key="8">
    <source>
        <dbReference type="PROSITE" id="PS50893"/>
    </source>
</evidence>
<feature type="transmembrane region" description="Helical" evidence="7">
    <location>
        <begin position="275"/>
        <end position="297"/>
    </location>
</feature>
<keyword evidence="5 7" id="KW-1133">Transmembrane helix</keyword>
<dbReference type="Proteomes" id="UP000287352">
    <property type="component" value="Unassembled WGS sequence"/>
</dbReference>
<keyword evidence="11" id="KW-1185">Reference proteome</keyword>
<dbReference type="GO" id="GO:0016887">
    <property type="term" value="F:ATP hydrolysis activity"/>
    <property type="evidence" value="ECO:0007669"/>
    <property type="project" value="InterPro"/>
</dbReference>
<evidence type="ECO:0000313" key="10">
    <source>
        <dbReference type="EMBL" id="GCE14058.1"/>
    </source>
</evidence>
<dbReference type="GO" id="GO:0140359">
    <property type="term" value="F:ABC-type transporter activity"/>
    <property type="evidence" value="ECO:0007669"/>
    <property type="project" value="InterPro"/>
</dbReference>
<dbReference type="PANTHER" id="PTHR24221">
    <property type="entry name" value="ATP-BINDING CASSETTE SUB-FAMILY B"/>
    <property type="match status" value="1"/>
</dbReference>
<dbReference type="GO" id="GO:0005886">
    <property type="term" value="C:plasma membrane"/>
    <property type="evidence" value="ECO:0007669"/>
    <property type="project" value="UniProtKB-SubCell"/>
</dbReference>
<dbReference type="CDD" id="cd07346">
    <property type="entry name" value="ABC_6TM_exporters"/>
    <property type="match status" value="1"/>
</dbReference>
<protein>
    <submittedName>
        <fullName evidence="10">HlyB/MsbA family ABC transporter</fullName>
    </submittedName>
</protein>
<keyword evidence="6 7" id="KW-0472">Membrane</keyword>
<evidence type="ECO:0000259" key="9">
    <source>
        <dbReference type="PROSITE" id="PS50929"/>
    </source>
</evidence>
<dbReference type="SMART" id="SM00382">
    <property type="entry name" value="AAA"/>
    <property type="match status" value="1"/>
</dbReference>
<dbReference type="InterPro" id="IPR039421">
    <property type="entry name" value="Type_1_exporter"/>
</dbReference>
<dbReference type="Pfam" id="PF00664">
    <property type="entry name" value="ABC_membrane"/>
    <property type="match status" value="1"/>
</dbReference>
<feature type="domain" description="ABC transmembrane type-1" evidence="9">
    <location>
        <begin position="15"/>
        <end position="301"/>
    </location>
</feature>
<dbReference type="PROSITE" id="PS50929">
    <property type="entry name" value="ABC_TM1F"/>
    <property type="match status" value="1"/>
</dbReference>
<reference evidence="11" key="1">
    <citation type="submission" date="2018-12" db="EMBL/GenBank/DDBJ databases">
        <title>Tengunoibacter tsumagoiensis gen. nov., sp. nov., Dictyobacter kobayashii sp. nov., D. alpinus sp. nov., and D. joshuensis sp. nov. and description of Dictyobacteraceae fam. nov. within the order Ktedonobacterales isolated from Tengu-no-mugimeshi.</title>
        <authorList>
            <person name="Wang C.M."/>
            <person name="Zheng Y."/>
            <person name="Sakai Y."/>
            <person name="Toyoda A."/>
            <person name="Minakuchi Y."/>
            <person name="Abe K."/>
            <person name="Yokota A."/>
            <person name="Yabe S."/>
        </authorList>
    </citation>
    <scope>NUCLEOTIDE SEQUENCE [LARGE SCALE GENOMIC DNA]</scope>
    <source>
        <strain evidence="11">Uno3</strain>
    </source>
</reference>
<dbReference type="InterPro" id="IPR027417">
    <property type="entry name" value="P-loop_NTPase"/>
</dbReference>
<evidence type="ECO:0000256" key="3">
    <source>
        <dbReference type="ARBA" id="ARBA00022741"/>
    </source>
</evidence>
<dbReference type="Gene3D" id="3.40.50.300">
    <property type="entry name" value="P-loop containing nucleotide triphosphate hydrolases"/>
    <property type="match status" value="1"/>
</dbReference>
<dbReference type="AlphaFoldDB" id="A0A402A4I7"/>
<evidence type="ECO:0000313" key="11">
    <source>
        <dbReference type="Proteomes" id="UP000287352"/>
    </source>
</evidence>
<dbReference type="InterPro" id="IPR036640">
    <property type="entry name" value="ABC1_TM_sf"/>
</dbReference>